<comment type="caution">
    <text evidence="1">The sequence shown here is derived from an EMBL/GenBank/DDBJ whole genome shotgun (WGS) entry which is preliminary data.</text>
</comment>
<sequence length="57" mass="6391">MLLYSNRPCRIRPIESCSLTVMRLYNSGKCGICSLCVARDESLLPYFGGFILLISCI</sequence>
<evidence type="ECO:0000313" key="2">
    <source>
        <dbReference type="Proteomes" id="UP001610444"/>
    </source>
</evidence>
<organism evidence="1 2">
    <name type="scientific">Aspergillus pseudodeflectus</name>
    <dbReference type="NCBI Taxonomy" id="176178"/>
    <lineage>
        <taxon>Eukaryota</taxon>
        <taxon>Fungi</taxon>
        <taxon>Dikarya</taxon>
        <taxon>Ascomycota</taxon>
        <taxon>Pezizomycotina</taxon>
        <taxon>Eurotiomycetes</taxon>
        <taxon>Eurotiomycetidae</taxon>
        <taxon>Eurotiales</taxon>
        <taxon>Aspergillaceae</taxon>
        <taxon>Aspergillus</taxon>
        <taxon>Aspergillus subgen. Nidulantes</taxon>
    </lineage>
</organism>
<keyword evidence="2" id="KW-1185">Reference proteome</keyword>
<gene>
    <name evidence="1" type="ORF">BJX68DRAFT_236058</name>
</gene>
<reference evidence="1 2" key="1">
    <citation type="submission" date="2024-07" db="EMBL/GenBank/DDBJ databases">
        <title>Section-level genome sequencing and comparative genomics of Aspergillus sections Usti and Cavernicolus.</title>
        <authorList>
            <consortium name="Lawrence Berkeley National Laboratory"/>
            <person name="Nybo J.L."/>
            <person name="Vesth T.C."/>
            <person name="Theobald S."/>
            <person name="Frisvad J.C."/>
            <person name="Larsen T.O."/>
            <person name="Kjaerboelling I."/>
            <person name="Rothschild-Mancinelli K."/>
            <person name="Lyhne E.K."/>
            <person name="Kogle M.E."/>
            <person name="Barry K."/>
            <person name="Clum A."/>
            <person name="Na H."/>
            <person name="Ledsgaard L."/>
            <person name="Lin J."/>
            <person name="Lipzen A."/>
            <person name="Kuo A."/>
            <person name="Riley R."/>
            <person name="Mondo S."/>
            <person name="LaButti K."/>
            <person name="Haridas S."/>
            <person name="Pangalinan J."/>
            <person name="Salamov A.A."/>
            <person name="Simmons B.A."/>
            <person name="Magnuson J.K."/>
            <person name="Chen J."/>
            <person name="Drula E."/>
            <person name="Henrissat B."/>
            <person name="Wiebenga A."/>
            <person name="Lubbers R.J."/>
            <person name="Gomes A.C."/>
            <person name="Macurrencykelacurrency M.R."/>
            <person name="Stajich J."/>
            <person name="Grigoriev I.V."/>
            <person name="Mortensen U.H."/>
            <person name="De vries R.P."/>
            <person name="Baker S.E."/>
            <person name="Andersen M.R."/>
        </authorList>
    </citation>
    <scope>NUCLEOTIDE SEQUENCE [LARGE SCALE GENOMIC DNA]</scope>
    <source>
        <strain evidence="1 2">CBS 756.74</strain>
    </source>
</reference>
<dbReference type="RefSeq" id="XP_070899707.1">
    <property type="nucleotide sequence ID" value="XM_071039954.1"/>
</dbReference>
<evidence type="ECO:0000313" key="1">
    <source>
        <dbReference type="EMBL" id="KAL2851266.1"/>
    </source>
</evidence>
<name>A0ABR4KG63_9EURO</name>
<dbReference type="EMBL" id="JBFXLR010000018">
    <property type="protein sequence ID" value="KAL2851266.1"/>
    <property type="molecule type" value="Genomic_DNA"/>
</dbReference>
<proteinExistence type="predicted"/>
<dbReference type="GeneID" id="98155118"/>
<accession>A0ABR4KG63</accession>
<protein>
    <submittedName>
        <fullName evidence="1">Uncharacterized protein</fullName>
    </submittedName>
</protein>
<dbReference type="Proteomes" id="UP001610444">
    <property type="component" value="Unassembled WGS sequence"/>
</dbReference>